<dbReference type="Gene3D" id="1.10.10.60">
    <property type="entry name" value="Homeodomain-like"/>
    <property type="match status" value="1"/>
</dbReference>
<gene>
    <name evidence="6" type="ORF">ACFQ3W_22095</name>
</gene>
<dbReference type="InterPro" id="IPR036271">
    <property type="entry name" value="Tet_transcr_reg_TetR-rel_C_sf"/>
</dbReference>
<feature type="DNA-binding region" description="H-T-H motif" evidence="4">
    <location>
        <begin position="29"/>
        <end position="48"/>
    </location>
</feature>
<organism evidence="6 7">
    <name type="scientific">Paenibacillus puldeungensis</name>
    <dbReference type="NCBI Taxonomy" id="696536"/>
    <lineage>
        <taxon>Bacteria</taxon>
        <taxon>Bacillati</taxon>
        <taxon>Bacillota</taxon>
        <taxon>Bacilli</taxon>
        <taxon>Bacillales</taxon>
        <taxon>Paenibacillaceae</taxon>
        <taxon>Paenibacillus</taxon>
    </lineage>
</organism>
<evidence type="ECO:0000256" key="3">
    <source>
        <dbReference type="ARBA" id="ARBA00023163"/>
    </source>
</evidence>
<dbReference type="RefSeq" id="WP_379321403.1">
    <property type="nucleotide sequence ID" value="NZ_JBHTLM010000023.1"/>
</dbReference>
<proteinExistence type="predicted"/>
<dbReference type="Gene3D" id="1.10.357.10">
    <property type="entry name" value="Tetracycline Repressor, domain 2"/>
    <property type="match status" value="1"/>
</dbReference>
<protein>
    <submittedName>
        <fullName evidence="6">TetR/AcrR family transcriptional regulator</fullName>
    </submittedName>
</protein>
<dbReference type="PANTHER" id="PTHR30055:SF234">
    <property type="entry name" value="HTH-TYPE TRANSCRIPTIONAL REGULATOR BETI"/>
    <property type="match status" value="1"/>
</dbReference>
<dbReference type="Proteomes" id="UP001597262">
    <property type="component" value="Unassembled WGS sequence"/>
</dbReference>
<comment type="caution">
    <text evidence="6">The sequence shown here is derived from an EMBL/GenBank/DDBJ whole genome shotgun (WGS) entry which is preliminary data.</text>
</comment>
<keyword evidence="3" id="KW-0804">Transcription</keyword>
<feature type="domain" description="HTH tetR-type" evidence="5">
    <location>
        <begin position="6"/>
        <end position="66"/>
    </location>
</feature>
<evidence type="ECO:0000259" key="5">
    <source>
        <dbReference type="PROSITE" id="PS50977"/>
    </source>
</evidence>
<dbReference type="EMBL" id="JBHTLM010000023">
    <property type="protein sequence ID" value="MFD1178974.1"/>
    <property type="molecule type" value="Genomic_DNA"/>
</dbReference>
<keyword evidence="7" id="KW-1185">Reference proteome</keyword>
<dbReference type="PROSITE" id="PS50977">
    <property type="entry name" value="HTH_TETR_2"/>
    <property type="match status" value="1"/>
</dbReference>
<evidence type="ECO:0000256" key="1">
    <source>
        <dbReference type="ARBA" id="ARBA00023015"/>
    </source>
</evidence>
<evidence type="ECO:0000256" key="4">
    <source>
        <dbReference type="PROSITE-ProRule" id="PRU00335"/>
    </source>
</evidence>
<name>A0ABW3S2P4_9BACL</name>
<dbReference type="PANTHER" id="PTHR30055">
    <property type="entry name" value="HTH-TYPE TRANSCRIPTIONAL REGULATOR RUTR"/>
    <property type="match status" value="1"/>
</dbReference>
<evidence type="ECO:0000313" key="7">
    <source>
        <dbReference type="Proteomes" id="UP001597262"/>
    </source>
</evidence>
<keyword evidence="2 4" id="KW-0238">DNA-binding</keyword>
<sequence length="191" mass="21483">MKQAKEVRVEALLSAAVEEFLQKGYDGASIDGIARRAGMSKGGFYHHFPNKEVLLMEANRKLSEPIVAMAEQAYADESPLHGLSRYIEQYITYWAEHPKELSFFFLSMSKALQSEILMDYYKEYVNASTDFFTGMFQKAATAGEAQISDPEAYGITLMGALDGVLTYSIIHPEVDPKLLAERVGKIWIDHK</sequence>
<keyword evidence="1" id="KW-0805">Transcription regulation</keyword>
<dbReference type="InterPro" id="IPR050109">
    <property type="entry name" value="HTH-type_TetR-like_transc_reg"/>
</dbReference>
<reference evidence="7" key="1">
    <citation type="journal article" date="2019" name="Int. J. Syst. Evol. Microbiol.">
        <title>The Global Catalogue of Microorganisms (GCM) 10K type strain sequencing project: providing services to taxonomists for standard genome sequencing and annotation.</title>
        <authorList>
            <consortium name="The Broad Institute Genomics Platform"/>
            <consortium name="The Broad Institute Genome Sequencing Center for Infectious Disease"/>
            <person name="Wu L."/>
            <person name="Ma J."/>
        </authorList>
    </citation>
    <scope>NUCLEOTIDE SEQUENCE [LARGE SCALE GENOMIC DNA]</scope>
    <source>
        <strain evidence="7">CCUG 59189</strain>
    </source>
</reference>
<dbReference type="InterPro" id="IPR001647">
    <property type="entry name" value="HTH_TetR"/>
</dbReference>
<dbReference type="InterPro" id="IPR009057">
    <property type="entry name" value="Homeodomain-like_sf"/>
</dbReference>
<dbReference type="PRINTS" id="PR00455">
    <property type="entry name" value="HTHTETR"/>
</dbReference>
<accession>A0ABW3S2P4</accession>
<dbReference type="SUPFAM" id="SSF46689">
    <property type="entry name" value="Homeodomain-like"/>
    <property type="match status" value="1"/>
</dbReference>
<dbReference type="SUPFAM" id="SSF48498">
    <property type="entry name" value="Tetracyclin repressor-like, C-terminal domain"/>
    <property type="match status" value="1"/>
</dbReference>
<evidence type="ECO:0000313" key="6">
    <source>
        <dbReference type="EMBL" id="MFD1178974.1"/>
    </source>
</evidence>
<evidence type="ECO:0000256" key="2">
    <source>
        <dbReference type="ARBA" id="ARBA00023125"/>
    </source>
</evidence>
<dbReference type="Pfam" id="PF00440">
    <property type="entry name" value="TetR_N"/>
    <property type="match status" value="1"/>
</dbReference>